<dbReference type="InterPro" id="IPR003439">
    <property type="entry name" value="ABC_transporter-like_ATP-bd"/>
</dbReference>
<keyword evidence="2" id="KW-0547">Nucleotide-binding</keyword>
<evidence type="ECO:0000256" key="1">
    <source>
        <dbReference type="ARBA" id="ARBA00022448"/>
    </source>
</evidence>
<organism evidence="5 6">
    <name type="scientific">Actinomadura vinacea</name>
    <dbReference type="NCBI Taxonomy" id="115336"/>
    <lineage>
        <taxon>Bacteria</taxon>
        <taxon>Bacillati</taxon>
        <taxon>Actinomycetota</taxon>
        <taxon>Actinomycetes</taxon>
        <taxon>Streptosporangiales</taxon>
        <taxon>Thermomonosporaceae</taxon>
        <taxon>Actinomadura</taxon>
    </lineage>
</organism>
<keyword evidence="3 5" id="KW-0067">ATP-binding</keyword>
<keyword evidence="6" id="KW-1185">Reference proteome</keyword>
<dbReference type="RefSeq" id="WP_344594983.1">
    <property type="nucleotide sequence ID" value="NZ_BAAARW010000027.1"/>
</dbReference>
<dbReference type="InterPro" id="IPR027417">
    <property type="entry name" value="P-loop_NTPase"/>
</dbReference>
<dbReference type="SUPFAM" id="SSF52540">
    <property type="entry name" value="P-loop containing nucleoside triphosphate hydrolases"/>
    <property type="match status" value="1"/>
</dbReference>
<dbReference type="InterPro" id="IPR032823">
    <property type="entry name" value="BCA_ABC_TP_C"/>
</dbReference>
<sequence length="254" mass="26610">MNLLEVRDLTLRFGGVRALDGVSFGVPEGSLVALVGPNGAGKSSVFNCVSGLYRPDGGVVEFGGENVLALPSHALASRGIGRTFQNLALFPRMTVLENVLVGGHTSYRSSVLSCAVRWPGERRREREARARALDLLDEHKLAHLADTPAGGLPFGTLKRVEIARAVMSGSRMLLLDEPAAGLTHGEVDELGGTIQALRDAHGLTVVLVEHHMGLVMSISDKVIVLNLGKVIAAGLPGEVSNDPAVVAAYLGAAA</sequence>
<evidence type="ECO:0000259" key="4">
    <source>
        <dbReference type="PROSITE" id="PS50893"/>
    </source>
</evidence>
<dbReference type="EMBL" id="BAAARW010000027">
    <property type="protein sequence ID" value="GAA2444009.1"/>
    <property type="molecule type" value="Genomic_DNA"/>
</dbReference>
<dbReference type="InterPro" id="IPR003593">
    <property type="entry name" value="AAA+_ATPase"/>
</dbReference>
<dbReference type="Pfam" id="PF12399">
    <property type="entry name" value="BCA_ABC_TP_C"/>
    <property type="match status" value="1"/>
</dbReference>
<accession>A0ABN3JY97</accession>
<dbReference type="PANTHER" id="PTHR45772">
    <property type="entry name" value="CONSERVED COMPONENT OF ABC TRANSPORTER FOR NATURAL AMINO ACIDS-RELATED"/>
    <property type="match status" value="1"/>
</dbReference>
<dbReference type="CDD" id="cd03219">
    <property type="entry name" value="ABC_Mj1267_LivG_branched"/>
    <property type="match status" value="1"/>
</dbReference>
<name>A0ABN3JY97_9ACTN</name>
<comment type="caution">
    <text evidence="5">The sequence shown here is derived from an EMBL/GenBank/DDBJ whole genome shotgun (WGS) entry which is preliminary data.</text>
</comment>
<dbReference type="PANTHER" id="PTHR45772:SF4">
    <property type="entry name" value="ABC TRANSPORTER ATP-BINDING PROTEIN"/>
    <property type="match status" value="1"/>
</dbReference>
<keyword evidence="1" id="KW-0813">Transport</keyword>
<dbReference type="PROSITE" id="PS50893">
    <property type="entry name" value="ABC_TRANSPORTER_2"/>
    <property type="match status" value="1"/>
</dbReference>
<protein>
    <submittedName>
        <fullName evidence="5">ABC transporter ATP-binding protein</fullName>
    </submittedName>
</protein>
<dbReference type="Pfam" id="PF00005">
    <property type="entry name" value="ABC_tran"/>
    <property type="match status" value="1"/>
</dbReference>
<dbReference type="InterPro" id="IPR051120">
    <property type="entry name" value="ABC_AA/LPS_Transport"/>
</dbReference>
<evidence type="ECO:0000256" key="2">
    <source>
        <dbReference type="ARBA" id="ARBA00022741"/>
    </source>
</evidence>
<reference evidence="5 6" key="1">
    <citation type="journal article" date="2019" name="Int. J. Syst. Evol. Microbiol.">
        <title>The Global Catalogue of Microorganisms (GCM) 10K type strain sequencing project: providing services to taxonomists for standard genome sequencing and annotation.</title>
        <authorList>
            <consortium name="The Broad Institute Genomics Platform"/>
            <consortium name="The Broad Institute Genome Sequencing Center for Infectious Disease"/>
            <person name="Wu L."/>
            <person name="Ma J."/>
        </authorList>
    </citation>
    <scope>NUCLEOTIDE SEQUENCE [LARGE SCALE GENOMIC DNA]</scope>
    <source>
        <strain evidence="5 6">JCM 3325</strain>
    </source>
</reference>
<proteinExistence type="predicted"/>
<dbReference type="SMART" id="SM00382">
    <property type="entry name" value="AAA"/>
    <property type="match status" value="1"/>
</dbReference>
<evidence type="ECO:0000256" key="3">
    <source>
        <dbReference type="ARBA" id="ARBA00022840"/>
    </source>
</evidence>
<feature type="domain" description="ABC transporter" evidence="4">
    <location>
        <begin position="4"/>
        <end position="252"/>
    </location>
</feature>
<evidence type="ECO:0000313" key="5">
    <source>
        <dbReference type="EMBL" id="GAA2444009.1"/>
    </source>
</evidence>
<gene>
    <name evidence="5" type="ORF">GCM10010191_70840</name>
</gene>
<dbReference type="Proteomes" id="UP001501231">
    <property type="component" value="Unassembled WGS sequence"/>
</dbReference>
<dbReference type="Gene3D" id="3.40.50.300">
    <property type="entry name" value="P-loop containing nucleotide triphosphate hydrolases"/>
    <property type="match status" value="1"/>
</dbReference>
<dbReference type="GO" id="GO:0005524">
    <property type="term" value="F:ATP binding"/>
    <property type="evidence" value="ECO:0007669"/>
    <property type="project" value="UniProtKB-KW"/>
</dbReference>
<evidence type="ECO:0000313" key="6">
    <source>
        <dbReference type="Proteomes" id="UP001501231"/>
    </source>
</evidence>